<dbReference type="AlphaFoldDB" id="A0A2U8H6Q3"/>
<dbReference type="InterPro" id="IPR027417">
    <property type="entry name" value="P-loop_NTPase"/>
</dbReference>
<dbReference type="PROSITE" id="PS00870">
    <property type="entry name" value="CLPAB_1"/>
    <property type="match status" value="1"/>
</dbReference>
<evidence type="ECO:0000313" key="15">
    <source>
        <dbReference type="Proteomes" id="UP000244902"/>
    </source>
</evidence>
<dbReference type="Pfam" id="PF10431">
    <property type="entry name" value="ClpB_D2-small"/>
    <property type="match status" value="1"/>
</dbReference>
<dbReference type="SUPFAM" id="SSF81923">
    <property type="entry name" value="Double Clp-N motif"/>
    <property type="match status" value="1"/>
</dbReference>
<dbReference type="PROSITE" id="PS00871">
    <property type="entry name" value="CLPAB_2"/>
    <property type="match status" value="1"/>
</dbReference>
<dbReference type="FunFam" id="3.40.50.300:FF:000025">
    <property type="entry name" value="ATP-dependent Clp protease subunit"/>
    <property type="match status" value="1"/>
</dbReference>
<keyword evidence="4 11" id="KW-0547">Nucleotide-binding</keyword>
<comment type="subunit">
    <text evidence="12">Homohexamer; The oligomerization is ATP-dependent.</text>
</comment>
<evidence type="ECO:0000256" key="2">
    <source>
        <dbReference type="ARBA" id="ARBA00017574"/>
    </source>
</evidence>
<name>A0A2U8H6Q3_9RHOO</name>
<feature type="coiled-coil region" evidence="12">
    <location>
        <begin position="412"/>
        <end position="492"/>
    </location>
</feature>
<dbReference type="FunFam" id="1.10.8.60:FF:000017">
    <property type="entry name" value="ATP-dependent chaperone ClpB"/>
    <property type="match status" value="1"/>
</dbReference>
<dbReference type="OrthoDB" id="9803641at2"/>
<dbReference type="EMBL" id="CP022188">
    <property type="protein sequence ID" value="AWI81348.1"/>
    <property type="molecule type" value="Genomic_DNA"/>
</dbReference>
<evidence type="ECO:0000259" key="13">
    <source>
        <dbReference type="PROSITE" id="PS51903"/>
    </source>
</evidence>
<dbReference type="InterPro" id="IPR003593">
    <property type="entry name" value="AAA+_ATPase"/>
</dbReference>
<dbReference type="Gene3D" id="3.40.50.300">
    <property type="entry name" value="P-loop containing nucleotide triphosphate hydrolases"/>
    <property type="match status" value="3"/>
</dbReference>
<dbReference type="GO" id="GO:0016887">
    <property type="term" value="F:ATP hydrolysis activity"/>
    <property type="evidence" value="ECO:0007669"/>
    <property type="project" value="InterPro"/>
</dbReference>
<dbReference type="GO" id="GO:0005524">
    <property type="term" value="F:ATP binding"/>
    <property type="evidence" value="ECO:0007669"/>
    <property type="project" value="UniProtKB-UniRule"/>
</dbReference>
<sequence>MRFDKLTTKFQQALNDAQSIALGNDQQFIEPQHLLLAMLGQDDGGTVSLLQRAGVNVPPLKAALQKALERLPKVEGHGGEVQVGRDLSNLLNLTDKEAQKRGDQFIASEMFLLALSNDKGETGRLMKEHGLSRKPLEAAIEAVRGGASVGSQDAEGQRESLAKYCMDLTERARSGKLDPVIGRDDEIRRAIQILQRRTKNNPVLIGEPGVGKTAIVEGLAQRIVNGEVPETLKGKKVLSLDMAALLAGAKYRGEFEERLKAVLKEIAQEEGQVILFIDEIHTMVGAGKAEGAMDAGNMLKPALARGELHCIGATTLDEYRKYIEKDAALERRFQKVQVDEPTVEATIAILRGLQEKYEIHHGVDITDPAIVAAAELSHRYITDRFLPDKAIDLIDEAGARIKMEIDSKPEVMDKLDRRMIQLKIEREAVKKEKDEASKKRLQLIEDELAKLQREYNDLDEVWKAEKSKAAGSAHIKEEIDQLRAQMADFQRKGQLDKVAELQYGKLPQLEAQLKMAEQAGENATPNKLLRTQVGAEEIAEVVSRATGIPVSKMMQGEREKLLKMEERLHARVVGQDEAVHLVSDAIRRSRAGLSDENRPYGSFLFLGPTGVGKTELCKSLAEFLFDSEEHLVRIDMSEFMEKHSVARLIGAPPGYVGYEEGGYLTEQVRRKPYSVILFDEVEKAHPDVFNVLLQVLDDGRMTDGQGRTVDFKNTVIVMTSNLGSQMIQQMAGSDYGVVKLAVMAEVKTFFRPEFINRIDEVVVFHSLDEKNIAGIAKIQLQYLEKRLARLEMKLEVSDAALADIAAAGFDPVFGARPLKRAIQERIENPLARAILEGQFGAEDRIRADIENGQIVFSRMQ</sequence>
<organism evidence="14 15">
    <name type="scientific">Parazoarcus communis</name>
    <dbReference type="NCBI Taxonomy" id="41977"/>
    <lineage>
        <taxon>Bacteria</taxon>
        <taxon>Pseudomonadati</taxon>
        <taxon>Pseudomonadota</taxon>
        <taxon>Betaproteobacteria</taxon>
        <taxon>Rhodocyclales</taxon>
        <taxon>Zoogloeaceae</taxon>
        <taxon>Parazoarcus</taxon>
    </lineage>
</organism>
<comment type="subcellular location">
    <subcellularLocation>
        <location evidence="12">Cytoplasm</location>
    </subcellularLocation>
</comment>
<dbReference type="SUPFAM" id="SSF52540">
    <property type="entry name" value="P-loop containing nucleoside triphosphate hydrolases"/>
    <property type="match status" value="2"/>
</dbReference>
<comment type="function">
    <text evidence="8">Part of a stress-induced multi-chaperone system, it is involved in the recovery of the cell from heat-induced damage, in cooperation with DnaK, DnaJ and GrpE. Acts before DnaK, in the processing of protein aggregates. Protein binding stimulates the ATPase activity; ATP hydrolysis unfolds the denatured protein aggregates, which probably helps expose new hydrophobic binding sites on the surface of ClpB-bound aggregates, contributing to the solubilization and refolding of denatured protein aggregates by DnaK.</text>
</comment>
<dbReference type="InterPro" id="IPR018368">
    <property type="entry name" value="ClpA/B_CS1"/>
</dbReference>
<accession>A0A2U8H6Q3</accession>
<keyword evidence="12" id="KW-0963">Cytoplasm</keyword>
<dbReference type="GO" id="GO:0042026">
    <property type="term" value="P:protein refolding"/>
    <property type="evidence" value="ECO:0007669"/>
    <property type="project" value="UniProtKB-UniRule"/>
</dbReference>
<evidence type="ECO:0000256" key="5">
    <source>
        <dbReference type="ARBA" id="ARBA00022840"/>
    </source>
</evidence>
<dbReference type="PANTHER" id="PTHR11638:SF18">
    <property type="entry name" value="HEAT SHOCK PROTEIN 104"/>
    <property type="match status" value="1"/>
</dbReference>
<evidence type="ECO:0000256" key="1">
    <source>
        <dbReference type="ARBA" id="ARBA00008675"/>
    </source>
</evidence>
<dbReference type="InterPro" id="IPR019489">
    <property type="entry name" value="Clp_ATPase_C"/>
</dbReference>
<feature type="domain" description="Clp R" evidence="13">
    <location>
        <begin position="3"/>
        <end position="146"/>
    </location>
</feature>
<evidence type="ECO:0000256" key="6">
    <source>
        <dbReference type="ARBA" id="ARBA00023054"/>
    </source>
</evidence>
<dbReference type="InterPro" id="IPR036628">
    <property type="entry name" value="Clp_N_dom_sf"/>
</dbReference>
<dbReference type="SMART" id="SM01086">
    <property type="entry name" value="ClpB_D2-small"/>
    <property type="match status" value="1"/>
</dbReference>
<dbReference type="Pfam" id="PF17871">
    <property type="entry name" value="AAA_lid_9"/>
    <property type="match status" value="1"/>
</dbReference>
<dbReference type="NCBIfam" id="TIGR03346">
    <property type="entry name" value="chaperone_ClpB"/>
    <property type="match status" value="1"/>
</dbReference>
<dbReference type="Gene3D" id="1.10.8.60">
    <property type="match status" value="1"/>
</dbReference>
<dbReference type="InterPro" id="IPR017730">
    <property type="entry name" value="Chaperonin_ClpB"/>
</dbReference>
<dbReference type="InterPro" id="IPR001270">
    <property type="entry name" value="ClpA/B"/>
</dbReference>
<keyword evidence="7 11" id="KW-0143">Chaperone</keyword>
<evidence type="ECO:0000256" key="11">
    <source>
        <dbReference type="RuleBase" id="RU004432"/>
    </source>
</evidence>
<evidence type="ECO:0000256" key="3">
    <source>
        <dbReference type="ARBA" id="ARBA00022737"/>
    </source>
</evidence>
<dbReference type="CDD" id="cd19499">
    <property type="entry name" value="RecA-like_ClpB_Hsp104-like"/>
    <property type="match status" value="1"/>
</dbReference>
<evidence type="ECO:0000256" key="8">
    <source>
        <dbReference type="ARBA" id="ARBA00025613"/>
    </source>
</evidence>
<dbReference type="Proteomes" id="UP000244902">
    <property type="component" value="Chromosome"/>
</dbReference>
<keyword evidence="12" id="KW-0346">Stress response</keyword>
<keyword evidence="6 12" id="KW-0175">Coiled coil</keyword>
<proteinExistence type="inferred from homology"/>
<dbReference type="PRINTS" id="PR00300">
    <property type="entry name" value="CLPPROTEASEA"/>
</dbReference>
<evidence type="ECO:0000256" key="12">
    <source>
        <dbReference type="RuleBase" id="RU362034"/>
    </source>
</evidence>
<dbReference type="GO" id="GO:0005737">
    <property type="term" value="C:cytoplasm"/>
    <property type="evidence" value="ECO:0007669"/>
    <property type="project" value="UniProtKB-SubCell"/>
</dbReference>
<dbReference type="InterPro" id="IPR028299">
    <property type="entry name" value="ClpA/B_CS2"/>
</dbReference>
<gene>
    <name evidence="12 14" type="primary">clpB</name>
    <name evidence="14" type="ORF">CEW87_19440</name>
</gene>
<evidence type="ECO:0000256" key="10">
    <source>
        <dbReference type="PROSITE-ProRule" id="PRU01251"/>
    </source>
</evidence>
<dbReference type="InterPro" id="IPR003959">
    <property type="entry name" value="ATPase_AAA_core"/>
</dbReference>
<evidence type="ECO:0000256" key="4">
    <source>
        <dbReference type="ARBA" id="ARBA00022741"/>
    </source>
</evidence>
<evidence type="ECO:0000256" key="9">
    <source>
        <dbReference type="ARBA" id="ARBA00026057"/>
    </source>
</evidence>
<keyword evidence="3 10" id="KW-0677">Repeat</keyword>
<dbReference type="InterPro" id="IPR041546">
    <property type="entry name" value="ClpA/ClpB_AAA_lid"/>
</dbReference>
<dbReference type="GO" id="GO:0034605">
    <property type="term" value="P:cellular response to heat"/>
    <property type="evidence" value="ECO:0007669"/>
    <property type="project" value="TreeGrafter"/>
</dbReference>
<dbReference type="RefSeq" id="WP_108975676.1">
    <property type="nucleotide sequence ID" value="NZ_CP022188.1"/>
</dbReference>
<evidence type="ECO:0000256" key="7">
    <source>
        <dbReference type="ARBA" id="ARBA00023186"/>
    </source>
</evidence>
<evidence type="ECO:0000313" key="14">
    <source>
        <dbReference type="EMBL" id="AWI81348.1"/>
    </source>
</evidence>
<dbReference type="PANTHER" id="PTHR11638">
    <property type="entry name" value="ATP-DEPENDENT CLP PROTEASE"/>
    <property type="match status" value="1"/>
</dbReference>
<dbReference type="Gene3D" id="1.10.1780.10">
    <property type="entry name" value="Clp, N-terminal domain"/>
    <property type="match status" value="1"/>
</dbReference>
<dbReference type="InterPro" id="IPR050130">
    <property type="entry name" value="ClpA_ClpB"/>
</dbReference>
<dbReference type="Pfam" id="PF07724">
    <property type="entry name" value="AAA_2"/>
    <property type="match status" value="1"/>
</dbReference>
<dbReference type="CDD" id="cd00009">
    <property type="entry name" value="AAA"/>
    <property type="match status" value="1"/>
</dbReference>
<dbReference type="PROSITE" id="PS51903">
    <property type="entry name" value="CLP_R"/>
    <property type="match status" value="1"/>
</dbReference>
<dbReference type="SMART" id="SM00382">
    <property type="entry name" value="AAA"/>
    <property type="match status" value="2"/>
</dbReference>
<reference evidence="14 15" key="1">
    <citation type="submission" date="2017-06" db="EMBL/GenBank/DDBJ databases">
        <title>Azoarcus sp. TSNA42 complete genome sequence.</title>
        <authorList>
            <person name="Woo J.-H."/>
            <person name="Kim H.-S."/>
        </authorList>
    </citation>
    <scope>NUCLEOTIDE SEQUENCE [LARGE SCALE GENOMIC DNA]</scope>
    <source>
        <strain evidence="14 15">TSNA42</strain>
    </source>
</reference>
<dbReference type="FunFam" id="3.40.50.300:FF:000010">
    <property type="entry name" value="Chaperone clpB 1, putative"/>
    <property type="match status" value="1"/>
</dbReference>
<comment type="subunit">
    <text evidence="9">Homohexamer. The oligomerization is ATP-dependent.</text>
</comment>
<dbReference type="FunFam" id="3.40.50.300:FF:000120">
    <property type="entry name" value="ATP-dependent chaperone ClpB"/>
    <property type="match status" value="1"/>
</dbReference>
<dbReference type="Pfam" id="PF02861">
    <property type="entry name" value="Clp_N"/>
    <property type="match status" value="1"/>
</dbReference>
<comment type="similarity">
    <text evidence="1 11">Belongs to the ClpA/ClpB family.</text>
</comment>
<dbReference type="Pfam" id="PF00004">
    <property type="entry name" value="AAA"/>
    <property type="match status" value="1"/>
</dbReference>
<dbReference type="InterPro" id="IPR004176">
    <property type="entry name" value="Clp_R_N"/>
</dbReference>
<keyword evidence="5 11" id="KW-0067">ATP-binding</keyword>
<protein>
    <recommendedName>
        <fullName evidence="2 12">Chaperone protein ClpB</fullName>
    </recommendedName>
</protein>